<evidence type="ECO:0000313" key="3">
    <source>
        <dbReference type="Proteomes" id="UP000085678"/>
    </source>
</evidence>
<feature type="coiled-coil region" evidence="1">
    <location>
        <begin position="131"/>
        <end position="158"/>
    </location>
</feature>
<dbReference type="InterPro" id="IPR027267">
    <property type="entry name" value="AH/BAR_dom_sf"/>
</dbReference>
<dbReference type="RefSeq" id="XP_013411972.1">
    <property type="nucleotide sequence ID" value="XM_013556518.1"/>
</dbReference>
<protein>
    <submittedName>
        <fullName evidence="4">Uncharacterized protein LOC106174825</fullName>
    </submittedName>
</protein>
<dbReference type="Proteomes" id="UP000085678">
    <property type="component" value="Unplaced"/>
</dbReference>
<keyword evidence="1" id="KW-0175">Coiled coil</keyword>
<dbReference type="InParanoid" id="A0A1S3JNP5"/>
<reference evidence="4" key="1">
    <citation type="submission" date="2025-08" db="UniProtKB">
        <authorList>
            <consortium name="RefSeq"/>
        </authorList>
    </citation>
    <scope>IDENTIFICATION</scope>
    <source>
        <tissue evidence="4">Gonads</tissue>
    </source>
</reference>
<evidence type="ECO:0000256" key="2">
    <source>
        <dbReference type="SAM" id="MobiDB-lite"/>
    </source>
</evidence>
<feature type="compositionally biased region" description="Basic and acidic residues" evidence="2">
    <location>
        <begin position="326"/>
        <end position="336"/>
    </location>
</feature>
<name>A0A1S3JNP5_LINAN</name>
<organism evidence="3 4">
    <name type="scientific">Lingula anatina</name>
    <name type="common">Brachiopod</name>
    <name type="synonym">Lingula unguis</name>
    <dbReference type="NCBI Taxonomy" id="7574"/>
    <lineage>
        <taxon>Eukaryota</taxon>
        <taxon>Metazoa</taxon>
        <taxon>Spiralia</taxon>
        <taxon>Lophotrochozoa</taxon>
        <taxon>Brachiopoda</taxon>
        <taxon>Linguliformea</taxon>
        <taxon>Lingulata</taxon>
        <taxon>Lingulida</taxon>
        <taxon>Linguloidea</taxon>
        <taxon>Lingulidae</taxon>
        <taxon>Lingula</taxon>
    </lineage>
</organism>
<dbReference type="GeneID" id="106174825"/>
<keyword evidence="3" id="KW-1185">Reference proteome</keyword>
<dbReference type="Gene3D" id="1.20.1270.60">
    <property type="entry name" value="Arfaptin homology (AH) domain/BAR domain"/>
    <property type="match status" value="1"/>
</dbReference>
<dbReference type="SUPFAM" id="SSF103657">
    <property type="entry name" value="BAR/IMD domain-like"/>
    <property type="match status" value="1"/>
</dbReference>
<dbReference type="AlphaFoldDB" id="A0A1S3JNP5"/>
<feature type="compositionally biased region" description="Basic and acidic residues" evidence="2">
    <location>
        <begin position="361"/>
        <end position="370"/>
    </location>
</feature>
<gene>
    <name evidence="4" type="primary">LOC106174825</name>
</gene>
<feature type="region of interest" description="Disordered" evidence="2">
    <location>
        <begin position="326"/>
        <end position="370"/>
    </location>
</feature>
<proteinExistence type="predicted"/>
<evidence type="ECO:0000256" key="1">
    <source>
        <dbReference type="SAM" id="Coils"/>
    </source>
</evidence>
<dbReference type="KEGG" id="lak:106174825"/>
<sequence length="409" mass="47321">MAQNEAAPNPGEVFGQFETGQQFLKVFSKIMSSRAYLEKTVSETYQRWAENTYYELHRVPLTNGSQSDQDYQRAVDMMVNLAREQSDAHYRSYMMITEVDKSPLSLLNSFQNDTYQSDGRPLSAIDPKETKNHFKARIQQLNRRQREMIKKVTKAREEFIKMNAKCEDCREALRKLRLRRSYPAAKEEAIVEQLHGREAKMDVAFSVYESRQKSLDELQVEFLKEMGNIASDIMEKEIVRLQVMKMALQKVINAIDIPNRQNRAHWRNLQRQVNSVIISGKTNGQSIPVDNKEEVTSSYEDLADEAIGGAEPNEVDEQVDTKRLVVPLHEKYSKPKEKGKHKPKEPKSPRRSPVAPLAQPLKEKEEPLTFEWHRPEAAKEATKVQHVERGAHALRKLDQDIMKLIDVEE</sequence>
<accession>A0A1S3JNP5</accession>
<evidence type="ECO:0000313" key="4">
    <source>
        <dbReference type="RefSeq" id="XP_013411972.1"/>
    </source>
</evidence>